<dbReference type="AlphaFoldDB" id="A0AAV8Y852"/>
<dbReference type="PANTHER" id="PTHR19303:SF74">
    <property type="entry name" value="POGO TRANSPOSABLE ELEMENT WITH KRAB DOMAIN"/>
    <property type="match status" value="1"/>
</dbReference>
<dbReference type="Proteomes" id="UP001162156">
    <property type="component" value="Unassembled WGS sequence"/>
</dbReference>
<dbReference type="EMBL" id="JANEYF010002354">
    <property type="protein sequence ID" value="KAJ8947715.1"/>
    <property type="molecule type" value="Genomic_DNA"/>
</dbReference>
<dbReference type="GO" id="GO:0003677">
    <property type="term" value="F:DNA binding"/>
    <property type="evidence" value="ECO:0007669"/>
    <property type="project" value="TreeGrafter"/>
</dbReference>
<dbReference type="GO" id="GO:0005634">
    <property type="term" value="C:nucleus"/>
    <property type="evidence" value="ECO:0007669"/>
    <property type="project" value="TreeGrafter"/>
</dbReference>
<evidence type="ECO:0000259" key="2">
    <source>
        <dbReference type="Pfam" id="PF03184"/>
    </source>
</evidence>
<proteinExistence type="predicted"/>
<dbReference type="InterPro" id="IPR004875">
    <property type="entry name" value="DDE_SF_endonuclease_dom"/>
</dbReference>
<dbReference type="InterPro" id="IPR036397">
    <property type="entry name" value="RNaseH_sf"/>
</dbReference>
<feature type="compositionally biased region" description="Basic and acidic residues" evidence="1">
    <location>
        <begin position="402"/>
        <end position="414"/>
    </location>
</feature>
<dbReference type="PANTHER" id="PTHR19303">
    <property type="entry name" value="TRANSPOSON"/>
    <property type="match status" value="1"/>
</dbReference>
<evidence type="ECO:0000256" key="1">
    <source>
        <dbReference type="SAM" id="MobiDB-lite"/>
    </source>
</evidence>
<comment type="caution">
    <text evidence="3">The sequence shown here is derived from an EMBL/GenBank/DDBJ whole genome shotgun (WGS) entry which is preliminary data.</text>
</comment>
<name>A0AAV8Y852_9CUCU</name>
<evidence type="ECO:0000313" key="4">
    <source>
        <dbReference type="Proteomes" id="UP001162156"/>
    </source>
</evidence>
<reference evidence="3" key="1">
    <citation type="journal article" date="2023" name="Insect Mol. Biol.">
        <title>Genome sequencing provides insights into the evolution of gene families encoding plant cell wall-degrading enzymes in longhorned beetles.</title>
        <authorList>
            <person name="Shin N.R."/>
            <person name="Okamura Y."/>
            <person name="Kirsch R."/>
            <person name="Pauchet Y."/>
        </authorList>
    </citation>
    <scope>NUCLEOTIDE SEQUENCE</scope>
    <source>
        <strain evidence="3">RBIC_L_NR</strain>
    </source>
</reference>
<dbReference type="Pfam" id="PF03184">
    <property type="entry name" value="DDE_1"/>
    <property type="match status" value="1"/>
</dbReference>
<feature type="compositionally biased region" description="Acidic residues" evidence="1">
    <location>
        <begin position="415"/>
        <end position="429"/>
    </location>
</feature>
<protein>
    <recommendedName>
        <fullName evidence="2">DDE-1 domain-containing protein</fullName>
    </recommendedName>
</protein>
<gene>
    <name evidence="3" type="ORF">NQ314_008557</name>
</gene>
<feature type="domain" description="DDE-1" evidence="2">
    <location>
        <begin position="167"/>
        <end position="289"/>
    </location>
</feature>
<evidence type="ECO:0000313" key="3">
    <source>
        <dbReference type="EMBL" id="KAJ8947715.1"/>
    </source>
</evidence>
<dbReference type="InterPro" id="IPR050863">
    <property type="entry name" value="CenT-Element_Derived"/>
</dbReference>
<accession>A0AAV8Y852</accession>
<keyword evidence="4" id="KW-1185">Reference proteome</keyword>
<dbReference type="Gene3D" id="3.30.420.10">
    <property type="entry name" value="Ribonuclease H-like superfamily/Ribonuclease H"/>
    <property type="match status" value="1"/>
</dbReference>
<sequence>MPRVYTPDPHGKRYKKHEVDVISKAIAANTKGLSIRKAAVCAEWGYPLDLHGLIIKLYLDRLGKTVARFKDNMPGKDFSYGFMKRHKSKHAVHLCQNIKRARAGVSPGAINEYFDNLEGTLRNIPASLIINYDETNLSNDPGRSKIIAKRGCKYPEWVINQTKSAVSIMFAATGDGKMLPCYVIYKAKNIYSTWVEGGPKYTRYNATLSGWFNNVTFTDWLKAVAIPYLQRLDGDKVLIGDNLSSHLSEEVMSLCTQHNIRFAFLPGNSTHLSQPLDIAFFRPLKVAWHKILRDWKQGPGMKEPSVPKTQCRKNIKAGFCKAGLVPINRDKVLSMIPKVDENKDVEIVNVDNNLEASFCDLLKQMRYGDSGLKKNKSGKKINFEAGKSIRYDKSSESVGSSENHEVLEFSKSEAENDDLSDDSLIESEEPNLKTNSSNSNVLIKHGKTFKNVSVVSEVAIKIKD</sequence>
<feature type="region of interest" description="Disordered" evidence="1">
    <location>
        <begin position="393"/>
        <end position="440"/>
    </location>
</feature>
<organism evidence="3 4">
    <name type="scientific">Rhamnusium bicolor</name>
    <dbReference type="NCBI Taxonomy" id="1586634"/>
    <lineage>
        <taxon>Eukaryota</taxon>
        <taxon>Metazoa</taxon>
        <taxon>Ecdysozoa</taxon>
        <taxon>Arthropoda</taxon>
        <taxon>Hexapoda</taxon>
        <taxon>Insecta</taxon>
        <taxon>Pterygota</taxon>
        <taxon>Neoptera</taxon>
        <taxon>Endopterygota</taxon>
        <taxon>Coleoptera</taxon>
        <taxon>Polyphaga</taxon>
        <taxon>Cucujiformia</taxon>
        <taxon>Chrysomeloidea</taxon>
        <taxon>Cerambycidae</taxon>
        <taxon>Lepturinae</taxon>
        <taxon>Rhagiini</taxon>
        <taxon>Rhamnusium</taxon>
    </lineage>
</organism>